<evidence type="ECO:0000259" key="10">
    <source>
        <dbReference type="Pfam" id="PF22451"/>
    </source>
</evidence>
<evidence type="ECO:0000256" key="8">
    <source>
        <dbReference type="SAM" id="MobiDB-lite"/>
    </source>
</evidence>
<evidence type="ECO:0000259" key="9">
    <source>
        <dbReference type="Pfam" id="PF17805"/>
    </source>
</evidence>
<dbReference type="RefSeq" id="WP_348827210.1">
    <property type="nucleotide sequence ID" value="NZ_CP098827.1"/>
</dbReference>
<dbReference type="Pfam" id="PF22451">
    <property type="entry name" value="NirdL-like_HTH"/>
    <property type="match status" value="1"/>
</dbReference>
<gene>
    <name evidence="11" type="ORF">NFG58_19890</name>
</gene>
<dbReference type="EC" id="4.1.1.111" evidence="5"/>
<dbReference type="PANTHER" id="PTHR43413">
    <property type="entry name" value="TRANSCRIPTIONAL REGULATOR, ASNC FAMILY"/>
    <property type="match status" value="1"/>
</dbReference>
<feature type="domain" description="Siroheme decarboxylase NirL-like HTH" evidence="10">
    <location>
        <begin position="36"/>
        <end position="81"/>
    </location>
</feature>
<protein>
    <recommendedName>
        <fullName evidence="5">siroheme decarboxylase</fullName>
        <ecNumber evidence="5">4.1.1.111</ecNumber>
    </recommendedName>
</protein>
<evidence type="ECO:0000256" key="1">
    <source>
        <dbReference type="ARBA" id="ARBA00023239"/>
    </source>
</evidence>
<dbReference type="InterPro" id="IPR053953">
    <property type="entry name" value="NirdL-like_HTH"/>
</dbReference>
<evidence type="ECO:0000256" key="7">
    <source>
        <dbReference type="ARBA" id="ARBA00048470"/>
    </source>
</evidence>
<comment type="catalytic activity">
    <reaction evidence="7">
        <text>siroheme + 2 H(+) = 12,18-didecarboxysiroheme + 2 CO2</text>
        <dbReference type="Rhea" id="RHEA:19093"/>
        <dbReference type="ChEBI" id="CHEBI:15378"/>
        <dbReference type="ChEBI" id="CHEBI:16526"/>
        <dbReference type="ChEBI" id="CHEBI:60052"/>
        <dbReference type="ChEBI" id="CHEBI:140497"/>
        <dbReference type="EC" id="4.1.1.111"/>
    </reaction>
</comment>
<dbReference type="Pfam" id="PF17805">
    <property type="entry name" value="AsnC_trans_reg2"/>
    <property type="match status" value="1"/>
</dbReference>
<dbReference type="Gene3D" id="3.30.70.3460">
    <property type="match status" value="1"/>
</dbReference>
<dbReference type="PANTHER" id="PTHR43413:SF1">
    <property type="entry name" value="SIROHEME DECARBOXYLASE NIRL SUBUNIT"/>
    <property type="match status" value="1"/>
</dbReference>
<accession>A0AAU7KI84</accession>
<dbReference type="InterPro" id="IPR040523">
    <property type="entry name" value="AsnC_trans_reg2"/>
</dbReference>
<keyword evidence="1" id="KW-0456">Lyase</keyword>
<evidence type="ECO:0000256" key="6">
    <source>
        <dbReference type="ARBA" id="ARBA00045291"/>
    </source>
</evidence>
<evidence type="ECO:0000256" key="3">
    <source>
        <dbReference type="ARBA" id="ARBA00023457"/>
    </source>
</evidence>
<evidence type="ECO:0000256" key="5">
    <source>
        <dbReference type="ARBA" id="ARBA00023471"/>
    </source>
</evidence>
<comment type="pathway">
    <text evidence="2">Porphyrin-containing compound metabolism.</text>
</comment>
<organism evidence="11">
    <name type="scientific">Halomonas sp. RT37</name>
    <dbReference type="NCBI Taxonomy" id="2950872"/>
    <lineage>
        <taxon>Bacteria</taxon>
        <taxon>Pseudomonadati</taxon>
        <taxon>Pseudomonadota</taxon>
        <taxon>Gammaproteobacteria</taxon>
        <taxon>Oceanospirillales</taxon>
        <taxon>Halomonadaceae</taxon>
        <taxon>Halomonas</taxon>
    </lineage>
</organism>
<evidence type="ECO:0000256" key="4">
    <source>
        <dbReference type="ARBA" id="ARBA00023465"/>
    </source>
</evidence>
<feature type="region of interest" description="Disordered" evidence="8">
    <location>
        <begin position="1"/>
        <end position="21"/>
    </location>
</feature>
<sequence length="178" mass="19668">MSSETPSRGFPGDPDRHPHDAATARHDAVAALSEVERRIINRLQLGVPLTPDPYGDLALELGLGVRELLDTLSSLLDRGILSRFGPMFQAERLGGALTLAALAVPEADFERVAEVVNAFPEVAHNYRREHHYNMWFVIACDRPGRVASVIEAITEVTGLEVINLPKEEEFHVHLHLPV</sequence>
<evidence type="ECO:0000313" key="11">
    <source>
        <dbReference type="EMBL" id="XBO70833.1"/>
    </source>
</evidence>
<reference evidence="11" key="1">
    <citation type="submission" date="2022-06" db="EMBL/GenBank/DDBJ databases">
        <title>A novel DMS-producing enzyme.</title>
        <authorList>
            <person name="Zhang Y."/>
        </authorList>
    </citation>
    <scope>NUCLEOTIDE SEQUENCE</scope>
    <source>
        <strain evidence="11">RT37</strain>
    </source>
</reference>
<comment type="subunit">
    <text evidence="4">Probably forms a complex composed of NirD, NirL, NirG and NirH. All proteins are required for the total conversion of siroheme to didecarboxysiroheme.</text>
</comment>
<comment type="function">
    <text evidence="6">Involved in heme d1 biosynthesis. Catalyzes the decarboxylation of siroheme into didecarboxysiroheme.</text>
</comment>
<feature type="domain" description="Siroheme decarboxylase AsnC-like ligand binding" evidence="9">
    <location>
        <begin position="98"/>
        <end position="170"/>
    </location>
</feature>
<dbReference type="EMBL" id="CP098827">
    <property type="protein sequence ID" value="XBO70833.1"/>
    <property type="molecule type" value="Genomic_DNA"/>
</dbReference>
<dbReference type="InterPro" id="IPR050684">
    <property type="entry name" value="HTH-Siroheme_Decarb"/>
</dbReference>
<comment type="similarity">
    <text evidence="3">Belongs to the Ahb/Nir family.</text>
</comment>
<name>A0AAU7KI84_9GAMM</name>
<dbReference type="GO" id="GO:0016829">
    <property type="term" value="F:lyase activity"/>
    <property type="evidence" value="ECO:0007669"/>
    <property type="project" value="UniProtKB-KW"/>
</dbReference>
<dbReference type="AlphaFoldDB" id="A0AAU7KI84"/>
<proteinExistence type="inferred from homology"/>
<evidence type="ECO:0000256" key="2">
    <source>
        <dbReference type="ARBA" id="ARBA00023444"/>
    </source>
</evidence>